<evidence type="ECO:0000313" key="5">
    <source>
        <dbReference type="Proteomes" id="UP000198940"/>
    </source>
</evidence>
<proteinExistence type="predicted"/>
<keyword evidence="1" id="KW-0472">Membrane</keyword>
<dbReference type="Proteomes" id="UP000198940">
    <property type="component" value="Unassembled WGS sequence"/>
</dbReference>
<accession>A0A1M7AUZ5</accession>
<keyword evidence="5" id="KW-1185">Reference proteome</keyword>
<evidence type="ECO:0000313" key="2">
    <source>
        <dbReference type="EMBL" id="SFC36201.1"/>
    </source>
</evidence>
<reference evidence="3 4" key="1">
    <citation type="submission" date="2016-11" db="EMBL/GenBank/DDBJ databases">
        <authorList>
            <person name="Varghese N."/>
            <person name="Submissions S."/>
        </authorList>
    </citation>
    <scope>NUCLEOTIDE SEQUENCE [LARGE SCALE GENOMIC DNA]</scope>
    <source>
        <strain evidence="3 4">CGMCC 1.12174</strain>
        <strain evidence="2 5">DSM 26351</strain>
    </source>
</reference>
<name>A0A1M7AUZ5_9FLAO</name>
<keyword evidence="1" id="KW-1133">Transmembrane helix</keyword>
<evidence type="ECO:0008006" key="6">
    <source>
        <dbReference type="Google" id="ProtNLM"/>
    </source>
</evidence>
<organism evidence="3 4">
    <name type="scientific">Flagellimonas taeanensis</name>
    <dbReference type="NCBI Taxonomy" id="1005926"/>
    <lineage>
        <taxon>Bacteria</taxon>
        <taxon>Pseudomonadati</taxon>
        <taxon>Bacteroidota</taxon>
        <taxon>Flavobacteriia</taxon>
        <taxon>Flavobacteriales</taxon>
        <taxon>Flavobacteriaceae</taxon>
        <taxon>Flagellimonas</taxon>
    </lineage>
</organism>
<evidence type="ECO:0000313" key="4">
    <source>
        <dbReference type="Proteomes" id="UP000184031"/>
    </source>
</evidence>
<sequence length="389" mass="43810">MEVFQSGGTTKFHLLEVSKKKGELVIMNRFLTDDLSILPQKVKKMIPLYLVYNTEGVITKRTHAGSTLKHRAAVENLFPGLNFENFYYQIVDLNPSSFISVCKKQELDALVDKIKSHKLALAGISLGTSVLVSIWDHVQDNTLYTNTDLIRREGNDIGGVTISKNTDPIQQTYTINGLVVANTDLLGFSGVVSFLSGNHGQESNFKETIVALENSFVSNRTFSVLLRVFISAILGILLVNFLIFNHYFEKTERIKTSLALDTENKKNLTFLREKVGEKERKVDAIISFSNSRTSFYLDRLALSTPESILFSEVQYSPLQKPVQTSKPILVHDNVILVLGSSSNSEDFSTWITGLETLDWVKKVETMDYDYKNNNSSEFKVQISVKDPKK</sequence>
<dbReference type="RefSeq" id="WP_072882229.1">
    <property type="nucleotide sequence ID" value="NZ_FOKU01000009.1"/>
</dbReference>
<dbReference type="EMBL" id="FRAT01000010">
    <property type="protein sequence ID" value="SHL46501.1"/>
    <property type="molecule type" value="Genomic_DNA"/>
</dbReference>
<gene>
    <name evidence="2" type="ORF">SAMN04487891_109177</name>
    <name evidence="3" type="ORF">SAMN05216293_3550</name>
</gene>
<dbReference type="EMBL" id="FOKU01000009">
    <property type="protein sequence ID" value="SFC36201.1"/>
    <property type="molecule type" value="Genomic_DNA"/>
</dbReference>
<evidence type="ECO:0000256" key="1">
    <source>
        <dbReference type="SAM" id="Phobius"/>
    </source>
</evidence>
<dbReference type="OrthoDB" id="1186626at2"/>
<dbReference type="STRING" id="1055723.SAMN05216293_3550"/>
<protein>
    <recommendedName>
        <fullName evidence="6">Tfp pilus assembly protein PilN</fullName>
    </recommendedName>
</protein>
<feature type="transmembrane region" description="Helical" evidence="1">
    <location>
        <begin position="224"/>
        <end position="248"/>
    </location>
</feature>
<dbReference type="AlphaFoldDB" id="A0A1M7AUZ5"/>
<dbReference type="Proteomes" id="UP000184031">
    <property type="component" value="Unassembled WGS sequence"/>
</dbReference>
<comment type="caution">
    <text evidence="3">The sequence shown here is derived from an EMBL/GenBank/DDBJ whole genome shotgun (WGS) entry which is preliminary data.</text>
</comment>
<keyword evidence="1" id="KW-0812">Transmembrane</keyword>
<evidence type="ECO:0000313" key="3">
    <source>
        <dbReference type="EMBL" id="SHL46501.1"/>
    </source>
</evidence>